<feature type="compositionally biased region" description="Low complexity" evidence="1">
    <location>
        <begin position="283"/>
        <end position="305"/>
    </location>
</feature>
<evidence type="ECO:0000256" key="2">
    <source>
        <dbReference type="SAM" id="Phobius"/>
    </source>
</evidence>
<dbReference type="Proteomes" id="UP000266934">
    <property type="component" value="Chromosome"/>
</dbReference>
<accession>A0A348FZ21</accession>
<feature type="compositionally biased region" description="Pro residues" evidence="1">
    <location>
        <begin position="272"/>
        <end position="282"/>
    </location>
</feature>
<feature type="compositionally biased region" description="Pro residues" evidence="1">
    <location>
        <begin position="351"/>
        <end position="371"/>
    </location>
</feature>
<reference evidence="3 4" key="1">
    <citation type="submission" date="2018-08" db="EMBL/GenBank/DDBJ databases">
        <title>Complete genome sequencing of Blastochloris tepida GI.</title>
        <authorList>
            <person name="Tsukatani Y."/>
            <person name="Mori H."/>
        </authorList>
    </citation>
    <scope>NUCLEOTIDE SEQUENCE [LARGE SCALE GENOMIC DNA]</scope>
    <source>
        <strain evidence="3 4">GI</strain>
    </source>
</reference>
<dbReference type="AlphaFoldDB" id="A0A348FZ21"/>
<evidence type="ECO:0000313" key="3">
    <source>
        <dbReference type="EMBL" id="BBF92554.1"/>
    </source>
</evidence>
<name>A0A348FZ21_9HYPH</name>
<feature type="compositionally biased region" description="Pro residues" evidence="1">
    <location>
        <begin position="383"/>
        <end position="395"/>
    </location>
</feature>
<dbReference type="KEGG" id="blag:BLTE_12390"/>
<gene>
    <name evidence="3" type="ORF">BLTE_12390</name>
</gene>
<feature type="transmembrane region" description="Helical" evidence="2">
    <location>
        <begin position="33"/>
        <end position="54"/>
    </location>
</feature>
<feature type="compositionally biased region" description="Pro residues" evidence="1">
    <location>
        <begin position="306"/>
        <end position="324"/>
    </location>
</feature>
<sequence>MDQAAATLDSARTWFASLADILASGAWTQPVGVPAWVIVAVAALLVVLLAGRLFRPYGYDGGGGGLWRLALIVLIGFVAWRGFQYLEDQQVQSARIALGERLSRAIISPIENNPLLACVNGVTNPDLRAACERTVFAKPENAAAAVSLTRDRLELLALASLPASGLGPDDSRTTRLRRALENDDFGLVAYVLTESEQCRPDACAQFELFKDAEKIKANMAARTFETLVEKQSAIWTPGRPGPFGFRQHPSRLDPALAGPSGPVTSGTMEMPPGTPTLGPGPSPSDSLGPPTDLSPSAVPRSAPPAERAPPPPAAAPKPAAPSAPAPSTLAPSPKPSTAAPATAPTAAPATAPKPPPQPVARPATVPRPQPAAPVTAPVQPAVPRLPPPTSLTPPPEPDEAPEVPSED</sequence>
<evidence type="ECO:0000256" key="1">
    <source>
        <dbReference type="SAM" id="MobiDB-lite"/>
    </source>
</evidence>
<keyword evidence="2" id="KW-0472">Membrane</keyword>
<organism evidence="3 4">
    <name type="scientific">Blastochloris tepida</name>
    <dbReference type="NCBI Taxonomy" id="2233851"/>
    <lineage>
        <taxon>Bacteria</taxon>
        <taxon>Pseudomonadati</taxon>
        <taxon>Pseudomonadota</taxon>
        <taxon>Alphaproteobacteria</taxon>
        <taxon>Hyphomicrobiales</taxon>
        <taxon>Blastochloridaceae</taxon>
        <taxon>Blastochloris</taxon>
    </lineage>
</organism>
<keyword evidence="2" id="KW-1133">Transmembrane helix</keyword>
<feature type="compositionally biased region" description="Low complexity" evidence="1">
    <location>
        <begin position="325"/>
        <end position="350"/>
    </location>
</feature>
<feature type="region of interest" description="Disordered" evidence="1">
    <location>
        <begin position="235"/>
        <end position="407"/>
    </location>
</feature>
<keyword evidence="4" id="KW-1185">Reference proteome</keyword>
<evidence type="ECO:0000313" key="4">
    <source>
        <dbReference type="Proteomes" id="UP000266934"/>
    </source>
</evidence>
<protein>
    <submittedName>
        <fullName evidence="3">Uncharacterized protein</fullName>
    </submittedName>
</protein>
<feature type="transmembrane region" description="Helical" evidence="2">
    <location>
        <begin position="66"/>
        <end position="83"/>
    </location>
</feature>
<feature type="compositionally biased region" description="Acidic residues" evidence="1">
    <location>
        <begin position="396"/>
        <end position="407"/>
    </location>
</feature>
<proteinExistence type="predicted"/>
<dbReference type="EMBL" id="AP018907">
    <property type="protein sequence ID" value="BBF92554.1"/>
    <property type="molecule type" value="Genomic_DNA"/>
</dbReference>
<keyword evidence="2" id="KW-0812">Transmembrane</keyword>
<feature type="compositionally biased region" description="Low complexity" evidence="1">
    <location>
        <begin position="372"/>
        <end position="382"/>
    </location>
</feature>